<dbReference type="UniPathway" id="UPA00591">
    <property type="reaction ID" value="UER00663"/>
</dbReference>
<dbReference type="CDD" id="cd01319">
    <property type="entry name" value="AMPD"/>
    <property type="match status" value="1"/>
</dbReference>
<dbReference type="FunFam" id="4.10.800.20:FF:000001">
    <property type="entry name" value="AMP deaminase"/>
    <property type="match status" value="1"/>
</dbReference>
<dbReference type="InterPro" id="IPR006329">
    <property type="entry name" value="AMPD"/>
</dbReference>
<dbReference type="EC" id="3.5.4.6" evidence="4"/>
<feature type="compositionally biased region" description="Polar residues" evidence="11">
    <location>
        <begin position="1"/>
        <end position="10"/>
    </location>
</feature>
<dbReference type="NCBIfam" id="TIGR01429">
    <property type="entry name" value="AMP_deaminase"/>
    <property type="match status" value="1"/>
</dbReference>
<feature type="region of interest" description="Disordered" evidence="11">
    <location>
        <begin position="989"/>
        <end position="1063"/>
    </location>
</feature>
<evidence type="ECO:0000256" key="8">
    <source>
        <dbReference type="ARBA" id="ARBA00023080"/>
    </source>
</evidence>
<evidence type="ECO:0000256" key="1">
    <source>
        <dbReference type="ARBA" id="ARBA00001947"/>
    </source>
</evidence>
<dbReference type="AlphaFoldDB" id="A0A6A6XUX9"/>
<keyword evidence="6" id="KW-0378">Hydrolase</keyword>
<dbReference type="EMBL" id="MU001754">
    <property type="protein sequence ID" value="KAF2800043.1"/>
    <property type="molecule type" value="Genomic_DNA"/>
</dbReference>
<keyword evidence="13" id="KW-1185">Reference proteome</keyword>
<dbReference type="Gene3D" id="4.10.800.20">
    <property type="match status" value="1"/>
</dbReference>
<evidence type="ECO:0000256" key="10">
    <source>
        <dbReference type="ARBA" id="ARBA00078830"/>
    </source>
</evidence>
<organism evidence="12 13">
    <name type="scientific">Melanomma pulvis-pyrius CBS 109.77</name>
    <dbReference type="NCBI Taxonomy" id="1314802"/>
    <lineage>
        <taxon>Eukaryota</taxon>
        <taxon>Fungi</taxon>
        <taxon>Dikarya</taxon>
        <taxon>Ascomycota</taxon>
        <taxon>Pezizomycotina</taxon>
        <taxon>Dothideomycetes</taxon>
        <taxon>Pleosporomycetidae</taxon>
        <taxon>Pleosporales</taxon>
        <taxon>Melanommataceae</taxon>
        <taxon>Melanomma</taxon>
    </lineage>
</organism>
<dbReference type="GO" id="GO:0005829">
    <property type="term" value="C:cytosol"/>
    <property type="evidence" value="ECO:0007669"/>
    <property type="project" value="TreeGrafter"/>
</dbReference>
<feature type="compositionally biased region" description="Polar residues" evidence="11">
    <location>
        <begin position="942"/>
        <end position="957"/>
    </location>
</feature>
<dbReference type="PANTHER" id="PTHR11359">
    <property type="entry name" value="AMP DEAMINASE"/>
    <property type="match status" value="1"/>
</dbReference>
<keyword evidence="7" id="KW-0862">Zinc</keyword>
<evidence type="ECO:0000256" key="5">
    <source>
        <dbReference type="ARBA" id="ARBA00022723"/>
    </source>
</evidence>
<evidence type="ECO:0000256" key="4">
    <source>
        <dbReference type="ARBA" id="ARBA00012775"/>
    </source>
</evidence>
<comment type="cofactor">
    <cofactor evidence="1">
        <name>Zn(2+)</name>
        <dbReference type="ChEBI" id="CHEBI:29105"/>
    </cofactor>
</comment>
<feature type="compositionally biased region" description="Basic and acidic residues" evidence="11">
    <location>
        <begin position="313"/>
        <end position="322"/>
    </location>
</feature>
<dbReference type="OrthoDB" id="1723809at2759"/>
<feature type="compositionally biased region" description="Acidic residues" evidence="11">
    <location>
        <begin position="29"/>
        <end position="38"/>
    </location>
</feature>
<dbReference type="GO" id="GO:0032264">
    <property type="term" value="P:IMP salvage"/>
    <property type="evidence" value="ECO:0007669"/>
    <property type="project" value="UniProtKB-UniPathway"/>
</dbReference>
<sequence length="1133" mass="126684">MIKGSYSTAPDASPDLAPSHIDDPHIPSSEDDDDDDSLSPESSDREPSSGRLAQASNSATIGTSLEGEDNGLPDGPQEAGLLPRDKQRRTAFYDYASEKQTSHSEAKQFYQRHQLESQHGGSQSGDGYSPVIRARTFPANIGGGGDGFDFLSRADSIRSRKSNTSLANQGHRPTLPIGMSQAEQSQEPRTHMTTFATNDQVTRSDDDTNALLQADQESKDHSKHPGFPHEYKPLLADEGIHGAGAGVGIGSGAGGFAMSDSSVTAELSAIYTNVQRVLDLRHKYIRLSLQGNFDNPKDDPSWRIYPPHPEPVWNDHSKERQNEPSSMQSSTVLDPAGPPKPPRKMGKDIGEDFNMDDLLPLPGASEMSFRLDDGGVFQVYETSKSAELDTPIVAIPTLREFYMDLDAILDVSSDGPSKSFAFRRLQYLEGKFNLYYLLNEYQEIADSKKVPHRDFYNVRKVDTHVHHSACMNQKHLLRFIKSKMKRSPDEVVLFRDGKHLTLKEVFESINLTAYDLSIDTLDMHAHTDSFHRFDKFNLKYNPVGESRLRTIFLKTDNFIKGRYLAEITKEVISDLESSKYQFVEWRISVYGRDLEEWDKLAAWVVDNKLFSPNVRWLVQVPRLYDVYKATGLMDSFEQVVINIFQPLFEVTRDPTSHPKLHIFLQRVIGFDSVDDESKVERRLYKKFPHPNEWHTKQNPPYSYWMYYLFANIASLNVWRKQRGFNTFLLRPHCGEAGDTDHLAAAVLCAHSINHGLTLRKVPLLQYIFYLEQIGIAMSPLSNNALFLAYERNPFLSYFRRGLNVSLSTDDPLQFAFTKEPLIEEYSVAAQIYKLSAVDMCELAKHSVEQSGFEHTMKQRWIGNNYHLPGAAGNDMAKSNVPTVREDFRHETLTQEFAMIDRYTRASQTSTNTLTSSNLQPATEAQTPKSKQVAFPGSPIASLHTNPSTSNLHDQGQGFSVLPPGAMNGPQHSPVYPAQQARLNPAVSAAEIGSQTQPASPTRNKHEEHFERPRRSSSMILNLGGGPPPQPTGVSQSSSQQTLSGFTNQSVWSPEESLNLTRTSSSAGLTMEGIEPKIFPGVVSRRRRSSLRGGSLEEGEGSSQGQVQQPGHSGFRRGNEGSVVEEQDSDDDDE</sequence>
<feature type="compositionally biased region" description="Polar residues" evidence="11">
    <location>
        <begin position="54"/>
        <end position="63"/>
    </location>
</feature>
<feature type="compositionally biased region" description="Polar residues" evidence="11">
    <location>
        <begin position="920"/>
        <end position="929"/>
    </location>
</feature>
<dbReference type="Proteomes" id="UP000799757">
    <property type="component" value="Unassembled WGS sequence"/>
</dbReference>
<evidence type="ECO:0000256" key="7">
    <source>
        <dbReference type="ARBA" id="ARBA00022833"/>
    </source>
</evidence>
<proteinExistence type="inferred from homology"/>
<dbReference type="SUPFAM" id="SSF51556">
    <property type="entry name" value="Metallo-dependent hydrolases"/>
    <property type="match status" value="1"/>
</dbReference>
<feature type="compositionally biased region" description="Low complexity" evidence="11">
    <location>
        <begin position="907"/>
        <end position="919"/>
    </location>
</feature>
<feature type="region of interest" description="Disordered" evidence="11">
    <location>
        <begin position="160"/>
        <end position="189"/>
    </location>
</feature>
<name>A0A6A6XUX9_9PLEO</name>
<dbReference type="PROSITE" id="PS00485">
    <property type="entry name" value="A_DEAMINASE"/>
    <property type="match status" value="1"/>
</dbReference>
<gene>
    <name evidence="12" type="ORF">K505DRAFT_32464</name>
</gene>
<dbReference type="InterPro" id="IPR006650">
    <property type="entry name" value="A/AMP_deam_AS"/>
</dbReference>
<keyword evidence="5" id="KW-0479">Metal-binding</keyword>
<feature type="compositionally biased region" description="Polar residues" evidence="11">
    <location>
        <begin position="992"/>
        <end position="1001"/>
    </location>
</feature>
<evidence type="ECO:0000256" key="3">
    <source>
        <dbReference type="ARBA" id="ARBA00006676"/>
    </source>
</evidence>
<evidence type="ECO:0000256" key="2">
    <source>
        <dbReference type="ARBA" id="ARBA00004955"/>
    </source>
</evidence>
<evidence type="ECO:0000256" key="6">
    <source>
        <dbReference type="ARBA" id="ARBA00022801"/>
    </source>
</evidence>
<feature type="compositionally biased region" description="Acidic residues" evidence="11">
    <location>
        <begin position="1122"/>
        <end position="1133"/>
    </location>
</feature>
<evidence type="ECO:0000313" key="12">
    <source>
        <dbReference type="EMBL" id="KAF2800043.1"/>
    </source>
</evidence>
<feature type="compositionally biased region" description="Polar residues" evidence="11">
    <location>
        <begin position="323"/>
        <end position="332"/>
    </location>
</feature>
<comment type="similarity">
    <text evidence="3">Belongs to the metallo-dependent hydrolases superfamily. Adenosine and AMP deaminases family.</text>
</comment>
<feature type="region of interest" description="Disordered" evidence="11">
    <location>
        <begin position="1079"/>
        <end position="1133"/>
    </location>
</feature>
<evidence type="ECO:0000256" key="9">
    <source>
        <dbReference type="ARBA" id="ARBA00072037"/>
    </source>
</evidence>
<dbReference type="PANTHER" id="PTHR11359:SF0">
    <property type="entry name" value="AMP DEAMINASE"/>
    <property type="match status" value="1"/>
</dbReference>
<dbReference type="Gene3D" id="3.20.20.140">
    <property type="entry name" value="Metal-dependent hydrolases"/>
    <property type="match status" value="1"/>
</dbReference>
<evidence type="ECO:0000256" key="11">
    <source>
        <dbReference type="SAM" id="MobiDB-lite"/>
    </source>
</evidence>
<dbReference type="InterPro" id="IPR032466">
    <property type="entry name" value="Metal_Hydrolase"/>
</dbReference>
<feature type="compositionally biased region" description="Polar residues" evidence="11">
    <location>
        <begin position="1031"/>
        <end position="1063"/>
    </location>
</feature>
<dbReference type="FunFam" id="3.20.20.140:FF:000300">
    <property type="entry name" value="Uncharacterized protein"/>
    <property type="match status" value="1"/>
</dbReference>
<dbReference type="GO" id="GO:0046033">
    <property type="term" value="P:AMP metabolic process"/>
    <property type="evidence" value="ECO:0007669"/>
    <property type="project" value="TreeGrafter"/>
</dbReference>
<dbReference type="Pfam" id="PF19326">
    <property type="entry name" value="AMP_deaminase"/>
    <property type="match status" value="1"/>
</dbReference>
<keyword evidence="8" id="KW-0546">Nucleotide metabolism</keyword>
<accession>A0A6A6XUX9</accession>
<feature type="region of interest" description="Disordered" evidence="11">
    <location>
        <begin position="907"/>
        <end position="975"/>
    </location>
</feature>
<reference evidence="12" key="1">
    <citation type="journal article" date="2020" name="Stud. Mycol.">
        <title>101 Dothideomycetes genomes: a test case for predicting lifestyles and emergence of pathogens.</title>
        <authorList>
            <person name="Haridas S."/>
            <person name="Albert R."/>
            <person name="Binder M."/>
            <person name="Bloem J."/>
            <person name="Labutti K."/>
            <person name="Salamov A."/>
            <person name="Andreopoulos B."/>
            <person name="Baker S."/>
            <person name="Barry K."/>
            <person name="Bills G."/>
            <person name="Bluhm B."/>
            <person name="Cannon C."/>
            <person name="Castanera R."/>
            <person name="Culley D."/>
            <person name="Daum C."/>
            <person name="Ezra D."/>
            <person name="Gonzalez J."/>
            <person name="Henrissat B."/>
            <person name="Kuo A."/>
            <person name="Liang C."/>
            <person name="Lipzen A."/>
            <person name="Lutzoni F."/>
            <person name="Magnuson J."/>
            <person name="Mondo S."/>
            <person name="Nolan M."/>
            <person name="Ohm R."/>
            <person name="Pangilinan J."/>
            <person name="Park H.-J."/>
            <person name="Ramirez L."/>
            <person name="Alfaro M."/>
            <person name="Sun H."/>
            <person name="Tritt A."/>
            <person name="Yoshinaga Y."/>
            <person name="Zwiers L.-H."/>
            <person name="Turgeon B."/>
            <person name="Goodwin S."/>
            <person name="Spatafora J."/>
            <person name="Crous P."/>
            <person name="Grigoriev I."/>
        </authorList>
    </citation>
    <scope>NUCLEOTIDE SEQUENCE</scope>
    <source>
        <strain evidence="12">CBS 109.77</strain>
    </source>
</reference>
<feature type="compositionally biased region" description="Basic and acidic residues" evidence="11">
    <location>
        <begin position="1003"/>
        <end position="1013"/>
    </location>
</feature>
<protein>
    <recommendedName>
        <fullName evidence="9">AMP deaminase</fullName>
        <ecNumber evidence="4">3.5.4.6</ecNumber>
    </recommendedName>
    <alternativeName>
        <fullName evidence="10">Myoadenylate deaminase</fullName>
    </alternativeName>
</protein>
<dbReference type="FunFam" id="3.20.20.140:FF:000214">
    <property type="entry name" value="AMP deaminase Amd1, putative (AFU_orthologue AFUA_8G02860)"/>
    <property type="match status" value="1"/>
</dbReference>
<feature type="region of interest" description="Disordered" evidence="11">
    <location>
        <begin position="290"/>
        <end position="349"/>
    </location>
</feature>
<feature type="region of interest" description="Disordered" evidence="11">
    <location>
        <begin position="1"/>
        <end position="107"/>
    </location>
</feature>
<dbReference type="GO" id="GO:0003876">
    <property type="term" value="F:AMP deaminase activity"/>
    <property type="evidence" value="ECO:0007669"/>
    <property type="project" value="UniProtKB-EC"/>
</dbReference>
<comment type="pathway">
    <text evidence="2">Purine metabolism; IMP biosynthesis via salvage pathway; IMP from AMP: step 1/1.</text>
</comment>
<feature type="compositionally biased region" description="Basic and acidic residues" evidence="11">
    <location>
        <begin position="96"/>
        <end position="106"/>
    </location>
</feature>
<dbReference type="GO" id="GO:0046872">
    <property type="term" value="F:metal ion binding"/>
    <property type="evidence" value="ECO:0007669"/>
    <property type="project" value="UniProtKB-KW"/>
</dbReference>
<evidence type="ECO:0000313" key="13">
    <source>
        <dbReference type="Proteomes" id="UP000799757"/>
    </source>
</evidence>